<sequence>MRRRNSDGRRDKKSESYYSDHKFWRKVGRVAKKAGQSVIYAALLLYYTLQKEDVPKKVKVTIIGALGYFILPTDLIPDFALGLGFTDDLGALGIALVQVSMYIDDEIKAKAKNRLGEWFKGDIDTKEVDNKLL</sequence>
<gene>
    <name evidence="6" type="ORF">Q75_15460</name>
</gene>
<comment type="subcellular location">
    <subcellularLocation>
        <location evidence="1">Endomembrane system</location>
        <topology evidence="1">Multi-pass membrane protein</topology>
    </subcellularLocation>
</comment>
<organism evidence="6 7">
    <name type="scientific">Bacillus coahuilensis p1.1.43</name>
    <dbReference type="NCBI Taxonomy" id="1150625"/>
    <lineage>
        <taxon>Bacteria</taxon>
        <taxon>Bacillati</taxon>
        <taxon>Bacillota</taxon>
        <taxon>Bacilli</taxon>
        <taxon>Bacillales</taxon>
        <taxon>Bacillaceae</taxon>
        <taxon>Bacillus</taxon>
    </lineage>
</organism>
<dbReference type="AlphaFoldDB" id="A0A147K4T3"/>
<evidence type="ECO:0000256" key="3">
    <source>
        <dbReference type="ARBA" id="ARBA00022989"/>
    </source>
</evidence>
<comment type="caution">
    <text evidence="6">The sequence shown here is derived from an EMBL/GenBank/DDBJ whole genome shotgun (WGS) entry which is preliminary data.</text>
</comment>
<evidence type="ECO:0000256" key="4">
    <source>
        <dbReference type="ARBA" id="ARBA00023136"/>
    </source>
</evidence>
<dbReference type="InterPro" id="IPR016983">
    <property type="entry name" value="UCP031804"/>
</dbReference>
<reference evidence="6 7" key="1">
    <citation type="journal article" date="2016" name="Front. Microbiol.">
        <title>Microevolution Analysis of Bacillus coahuilensis Unveils Differences in Phosphorus Acquisition Strategies and Their Regulation.</title>
        <authorList>
            <person name="Gomez-Lunar Z."/>
            <person name="Hernandez-Gonzalez I."/>
            <person name="Rodriguez-Torres M.D."/>
            <person name="Souza V."/>
            <person name="Olmedo-Alvarez G."/>
        </authorList>
    </citation>
    <scope>NUCLEOTIDE SEQUENCE [LARGE SCALE GENOMIC DNA]</scope>
    <source>
        <strain evidence="7">p1.1.43</strain>
    </source>
</reference>
<keyword evidence="2" id="KW-0812">Transmembrane</keyword>
<proteinExistence type="predicted"/>
<accession>A0A147K4T3</accession>
<evidence type="ECO:0000256" key="2">
    <source>
        <dbReference type="ARBA" id="ARBA00022692"/>
    </source>
</evidence>
<dbReference type="STRING" id="1150625.Q75_15460"/>
<dbReference type="Proteomes" id="UP000074108">
    <property type="component" value="Unassembled WGS sequence"/>
</dbReference>
<feature type="domain" description="DUF1232" evidence="5">
    <location>
        <begin position="58"/>
        <end position="92"/>
    </location>
</feature>
<evidence type="ECO:0000313" key="6">
    <source>
        <dbReference type="EMBL" id="KUP04446.1"/>
    </source>
</evidence>
<dbReference type="EMBL" id="LDYG01000051">
    <property type="protein sequence ID" value="KUP04446.1"/>
    <property type="molecule type" value="Genomic_DNA"/>
</dbReference>
<dbReference type="PATRIC" id="fig|1150625.3.peg.3226"/>
<keyword evidence="4" id="KW-0472">Membrane</keyword>
<dbReference type="Pfam" id="PF06803">
    <property type="entry name" value="DUF1232"/>
    <property type="match status" value="1"/>
</dbReference>
<keyword evidence="7" id="KW-1185">Reference proteome</keyword>
<evidence type="ECO:0000256" key="1">
    <source>
        <dbReference type="ARBA" id="ARBA00004127"/>
    </source>
</evidence>
<dbReference type="InterPro" id="IPR010652">
    <property type="entry name" value="DUF1232"/>
</dbReference>
<evidence type="ECO:0000313" key="7">
    <source>
        <dbReference type="Proteomes" id="UP000074108"/>
    </source>
</evidence>
<name>A0A147K4T3_9BACI</name>
<protein>
    <recommendedName>
        <fullName evidence="5">DUF1232 domain-containing protein</fullName>
    </recommendedName>
</protein>
<dbReference type="PIRSF" id="PIRSF031804">
    <property type="entry name" value="UCP031804"/>
    <property type="match status" value="1"/>
</dbReference>
<dbReference type="GO" id="GO:0012505">
    <property type="term" value="C:endomembrane system"/>
    <property type="evidence" value="ECO:0007669"/>
    <property type="project" value="UniProtKB-SubCell"/>
</dbReference>
<evidence type="ECO:0000259" key="5">
    <source>
        <dbReference type="Pfam" id="PF06803"/>
    </source>
</evidence>
<keyword evidence="3" id="KW-1133">Transmembrane helix</keyword>
<dbReference type="OrthoDB" id="9793277at2"/>